<dbReference type="Pfam" id="PF00437">
    <property type="entry name" value="T2SSE"/>
    <property type="match status" value="1"/>
</dbReference>
<dbReference type="InterPro" id="IPR001482">
    <property type="entry name" value="T2SS/T4SS_dom"/>
</dbReference>
<dbReference type="PANTHER" id="PTHR30486:SF6">
    <property type="entry name" value="TYPE IV PILUS RETRACTATION ATPASE PILT"/>
    <property type="match status" value="1"/>
</dbReference>
<dbReference type="SUPFAM" id="SSF52540">
    <property type="entry name" value="P-loop containing nucleoside triphosphate hydrolases"/>
    <property type="match status" value="1"/>
</dbReference>
<organism evidence="3 4">
    <name type="scientific">Frankia umida</name>
    <dbReference type="NCBI Taxonomy" id="573489"/>
    <lineage>
        <taxon>Bacteria</taxon>
        <taxon>Bacillati</taxon>
        <taxon>Actinomycetota</taxon>
        <taxon>Actinomycetes</taxon>
        <taxon>Frankiales</taxon>
        <taxon>Frankiaceae</taxon>
        <taxon>Frankia</taxon>
    </lineage>
</organism>
<dbReference type="Proteomes" id="UP001201873">
    <property type="component" value="Unassembled WGS sequence"/>
</dbReference>
<protein>
    <submittedName>
        <fullName evidence="3">Flp pilus assembly complex ATPase component TadA</fullName>
    </submittedName>
</protein>
<dbReference type="InterPro" id="IPR027417">
    <property type="entry name" value="P-loop_NTPase"/>
</dbReference>
<name>A0ABT0K3D4_9ACTN</name>
<proteinExistence type="inferred from homology"/>
<dbReference type="RefSeq" id="WP_248826422.1">
    <property type="nucleotide sequence ID" value="NZ_JALKFT010000030.1"/>
</dbReference>
<reference evidence="3 4" key="1">
    <citation type="submission" date="2022-04" db="EMBL/GenBank/DDBJ databases">
        <title>Genome diversity in the genus Frankia.</title>
        <authorList>
            <person name="Carlos-Shanley C."/>
            <person name="Hahn D."/>
        </authorList>
    </citation>
    <scope>NUCLEOTIDE SEQUENCE [LARGE SCALE GENOMIC DNA]</scope>
    <source>
        <strain evidence="3 4">Ag45/Mut15</strain>
    </source>
</reference>
<dbReference type="EMBL" id="JALKFT010000030">
    <property type="protein sequence ID" value="MCK9878295.1"/>
    <property type="molecule type" value="Genomic_DNA"/>
</dbReference>
<evidence type="ECO:0000256" key="1">
    <source>
        <dbReference type="ARBA" id="ARBA00006611"/>
    </source>
</evidence>
<comment type="caution">
    <text evidence="3">The sequence shown here is derived from an EMBL/GenBank/DDBJ whole genome shotgun (WGS) entry which is preliminary data.</text>
</comment>
<accession>A0ABT0K3D4</accession>
<keyword evidence="4" id="KW-1185">Reference proteome</keyword>
<gene>
    <name evidence="3" type="primary">tadA</name>
    <name evidence="3" type="ORF">MXD59_21400</name>
</gene>
<evidence type="ECO:0000313" key="4">
    <source>
        <dbReference type="Proteomes" id="UP001201873"/>
    </source>
</evidence>
<feature type="domain" description="Bacterial type II secretion system protein E" evidence="2">
    <location>
        <begin position="167"/>
        <end position="367"/>
    </location>
</feature>
<evidence type="ECO:0000313" key="3">
    <source>
        <dbReference type="EMBL" id="MCK9878295.1"/>
    </source>
</evidence>
<dbReference type="Gene3D" id="3.40.50.300">
    <property type="entry name" value="P-loop containing nucleotide triphosphate hydrolases"/>
    <property type="match status" value="1"/>
</dbReference>
<sequence length="444" mass="48048">MTWTPPTAHTQEVDALVDRLRLIVASALHGGTASGEDRLARLEEIVQSSLRQEQLRRTHTGQPPLDRATEQEVSRRLRLAQSPLGPMAYLLMPDSWSDVEVNGAANAICTDRSGRRIQIASPFRNEDEAFSWVAAQAAAHGRRFDDAAPSVRCRLAGGVRLHAIAQVTGRVHISCRLSDPGLDSLPGLESVGMFDADLTAMLTATAWMRDPFGLVISGATTAGKTTLLRACLNAHPANVVLDRIVTVEDEMELFLDPNRFPNLVAFEAREANVEGEGAYTMERFLSADLRRLTPDRVALGELRPDGGVMPLLLALGQGVARGVAATIHAPSAADVIPRIRTYAAFGEHRVADSVVLDTIAASVDLIVQVSRIGGRRVISSVLEVAGRGERGVSIAELWRWNPSAGRATRTDLVASDELTARMTGAGLDVNILDRNRSYLIGIRR</sequence>
<comment type="similarity">
    <text evidence="1">Belongs to the GSP E family.</text>
</comment>
<dbReference type="Gene3D" id="3.30.450.370">
    <property type="match status" value="1"/>
</dbReference>
<dbReference type="PANTHER" id="PTHR30486">
    <property type="entry name" value="TWITCHING MOTILITY PROTEIN PILT"/>
    <property type="match status" value="1"/>
</dbReference>
<dbReference type="InterPro" id="IPR050921">
    <property type="entry name" value="T4SS_GSP_E_ATPase"/>
</dbReference>
<evidence type="ECO:0000259" key="2">
    <source>
        <dbReference type="Pfam" id="PF00437"/>
    </source>
</evidence>